<dbReference type="InterPro" id="IPR029058">
    <property type="entry name" value="AB_hydrolase_fold"/>
</dbReference>
<accession>A0A6L6QG61</accession>
<dbReference type="InterPro" id="IPR000073">
    <property type="entry name" value="AB_hydrolase_1"/>
</dbReference>
<dbReference type="Gene3D" id="3.40.50.1820">
    <property type="entry name" value="alpha/beta hydrolase"/>
    <property type="match status" value="1"/>
</dbReference>
<dbReference type="Proteomes" id="UP000472320">
    <property type="component" value="Unassembled WGS sequence"/>
</dbReference>
<protein>
    <submittedName>
        <fullName evidence="4">Alpha/beta fold hydrolase</fullName>
    </submittedName>
</protein>
<comment type="caution">
    <text evidence="4">The sequence shown here is derived from an EMBL/GenBank/DDBJ whole genome shotgun (WGS) entry which is preliminary data.</text>
</comment>
<evidence type="ECO:0000256" key="2">
    <source>
        <dbReference type="ARBA" id="ARBA00022801"/>
    </source>
</evidence>
<evidence type="ECO:0000259" key="3">
    <source>
        <dbReference type="Pfam" id="PF00561"/>
    </source>
</evidence>
<evidence type="ECO:0000256" key="1">
    <source>
        <dbReference type="ARBA" id="ARBA00010088"/>
    </source>
</evidence>
<feature type="domain" description="AB hydrolase-1" evidence="3">
    <location>
        <begin position="46"/>
        <end position="318"/>
    </location>
</feature>
<keyword evidence="5" id="KW-1185">Reference proteome</keyword>
<gene>
    <name evidence="4" type="ORF">GM658_10950</name>
</gene>
<dbReference type="RefSeq" id="WP_155454088.1">
    <property type="nucleotide sequence ID" value="NZ_WNKX01000007.1"/>
</dbReference>
<dbReference type="EMBL" id="WNKX01000007">
    <property type="protein sequence ID" value="MTW11121.1"/>
    <property type="molecule type" value="Genomic_DNA"/>
</dbReference>
<dbReference type="GO" id="GO:0008233">
    <property type="term" value="F:peptidase activity"/>
    <property type="evidence" value="ECO:0007669"/>
    <property type="project" value="InterPro"/>
</dbReference>
<dbReference type="OrthoDB" id="9796770at2"/>
<comment type="similarity">
    <text evidence="1">Belongs to the peptidase S33 family.</text>
</comment>
<name>A0A6L6QG61_9BURK</name>
<dbReference type="Pfam" id="PF00561">
    <property type="entry name" value="Abhydrolase_1"/>
    <property type="match status" value="1"/>
</dbReference>
<dbReference type="PRINTS" id="PR00793">
    <property type="entry name" value="PROAMNOPTASE"/>
</dbReference>
<dbReference type="InterPro" id="IPR050266">
    <property type="entry name" value="AB_hydrolase_sf"/>
</dbReference>
<sequence>MRAICLFIGLFLAKLAWASGISSMERVRLGGVEQAIGIHGEDTSKPLLLILHGGPGFSELLLFRSYNRGLERDFVVVNWDQRGAGLSFDPQAPASSLRIGQIEADAHELVTLLKQRFGRKKIFLLGHSWGTVLGTMLARDYPEDFYAYVGVGQVANLIENEKVSLAYVLDKARQDKNAQAIRELEGLQGRYPSGGKQGVEDLKTQRNWLLRYGGVFYGGMNYRKMFEGVHTEEEALYRDAQSDKGEALSLATLWPELLQLDLTRTARTFQVPVYFLLGRADFNAPWQIARNYFDQIEAPHKALVMFERSGHFIPFEEPAKFNQFMHGLSALD</sequence>
<organism evidence="4 5">
    <name type="scientific">Massilia eburnea</name>
    <dbReference type="NCBI Taxonomy" id="1776165"/>
    <lineage>
        <taxon>Bacteria</taxon>
        <taxon>Pseudomonadati</taxon>
        <taxon>Pseudomonadota</taxon>
        <taxon>Betaproteobacteria</taxon>
        <taxon>Burkholderiales</taxon>
        <taxon>Oxalobacteraceae</taxon>
        <taxon>Telluria group</taxon>
        <taxon>Massilia</taxon>
    </lineage>
</organism>
<dbReference type="GO" id="GO:0006508">
    <property type="term" value="P:proteolysis"/>
    <property type="evidence" value="ECO:0007669"/>
    <property type="project" value="InterPro"/>
</dbReference>
<dbReference type="SUPFAM" id="SSF53474">
    <property type="entry name" value="alpha/beta-Hydrolases"/>
    <property type="match status" value="1"/>
</dbReference>
<dbReference type="GO" id="GO:0016020">
    <property type="term" value="C:membrane"/>
    <property type="evidence" value="ECO:0007669"/>
    <property type="project" value="TreeGrafter"/>
</dbReference>
<evidence type="ECO:0000313" key="4">
    <source>
        <dbReference type="EMBL" id="MTW11121.1"/>
    </source>
</evidence>
<dbReference type="PANTHER" id="PTHR43798:SF33">
    <property type="entry name" value="HYDROLASE, PUTATIVE (AFU_ORTHOLOGUE AFUA_2G14860)-RELATED"/>
    <property type="match status" value="1"/>
</dbReference>
<dbReference type="AlphaFoldDB" id="A0A6L6QG61"/>
<dbReference type="InterPro" id="IPR002410">
    <property type="entry name" value="Peptidase_S33"/>
</dbReference>
<proteinExistence type="inferred from homology"/>
<evidence type="ECO:0000313" key="5">
    <source>
        <dbReference type="Proteomes" id="UP000472320"/>
    </source>
</evidence>
<dbReference type="PANTHER" id="PTHR43798">
    <property type="entry name" value="MONOACYLGLYCEROL LIPASE"/>
    <property type="match status" value="1"/>
</dbReference>
<reference evidence="4 5" key="1">
    <citation type="submission" date="2019-11" db="EMBL/GenBank/DDBJ databases">
        <title>Type strains purchased from KCTC, JCM and DSMZ.</title>
        <authorList>
            <person name="Lu H."/>
        </authorList>
    </citation>
    <scope>NUCLEOTIDE SEQUENCE [LARGE SCALE GENOMIC DNA]</scope>
    <source>
        <strain evidence="4 5">JCM 31587</strain>
    </source>
</reference>
<keyword evidence="2 4" id="KW-0378">Hydrolase</keyword>